<comment type="caution">
    <text evidence="2">The sequence shown here is derived from an EMBL/GenBank/DDBJ whole genome shotgun (WGS) entry which is preliminary data.</text>
</comment>
<reference evidence="2" key="1">
    <citation type="submission" date="2023-03" db="EMBL/GenBank/DDBJ databases">
        <title>Massive genome expansion in bonnet fungi (Mycena s.s.) driven by repeated elements and novel gene families across ecological guilds.</title>
        <authorList>
            <consortium name="Lawrence Berkeley National Laboratory"/>
            <person name="Harder C.B."/>
            <person name="Miyauchi S."/>
            <person name="Viragh M."/>
            <person name="Kuo A."/>
            <person name="Thoen E."/>
            <person name="Andreopoulos B."/>
            <person name="Lu D."/>
            <person name="Skrede I."/>
            <person name="Drula E."/>
            <person name="Henrissat B."/>
            <person name="Morin E."/>
            <person name="Kohler A."/>
            <person name="Barry K."/>
            <person name="LaButti K."/>
            <person name="Morin E."/>
            <person name="Salamov A."/>
            <person name="Lipzen A."/>
            <person name="Mereny Z."/>
            <person name="Hegedus B."/>
            <person name="Baldrian P."/>
            <person name="Stursova M."/>
            <person name="Weitz H."/>
            <person name="Taylor A."/>
            <person name="Grigoriev I.V."/>
            <person name="Nagy L.G."/>
            <person name="Martin F."/>
            <person name="Kauserud H."/>
        </authorList>
    </citation>
    <scope>NUCLEOTIDE SEQUENCE</scope>
    <source>
        <strain evidence="2">CBHHK182m</strain>
    </source>
</reference>
<sequence>MVALRFASLLLLSTPFALASKSPHPPKPTLPSLTAWAQNGLAGVVKATSASALETALDGWLSPDVNITLNGINITPATLMAHRVNLGFAPPLKLSLVHTLEVPTVANSSETGEVSLAFNATIGPLDIAGVINVIIVQDTSLSPRPADPRRIINFNELLVEF</sequence>
<organism evidence="2 3">
    <name type="scientific">Mycena metata</name>
    <dbReference type="NCBI Taxonomy" id="1033252"/>
    <lineage>
        <taxon>Eukaryota</taxon>
        <taxon>Fungi</taxon>
        <taxon>Dikarya</taxon>
        <taxon>Basidiomycota</taxon>
        <taxon>Agaricomycotina</taxon>
        <taxon>Agaricomycetes</taxon>
        <taxon>Agaricomycetidae</taxon>
        <taxon>Agaricales</taxon>
        <taxon>Marasmiineae</taxon>
        <taxon>Mycenaceae</taxon>
        <taxon>Mycena</taxon>
    </lineage>
</organism>
<evidence type="ECO:0000256" key="1">
    <source>
        <dbReference type="SAM" id="SignalP"/>
    </source>
</evidence>
<proteinExistence type="predicted"/>
<gene>
    <name evidence="2" type="ORF">B0H16DRAFT_1561450</name>
</gene>
<keyword evidence="3" id="KW-1185">Reference proteome</keyword>
<name>A0AAD7N3X8_9AGAR</name>
<accession>A0AAD7N3X8</accession>
<feature type="chain" id="PRO_5042142922" evidence="1">
    <location>
        <begin position="20"/>
        <end position="161"/>
    </location>
</feature>
<dbReference type="Proteomes" id="UP001215598">
    <property type="component" value="Unassembled WGS sequence"/>
</dbReference>
<dbReference type="AlphaFoldDB" id="A0AAD7N3X8"/>
<feature type="signal peptide" evidence="1">
    <location>
        <begin position="1"/>
        <end position="19"/>
    </location>
</feature>
<dbReference type="EMBL" id="JARKIB010000091">
    <property type="protein sequence ID" value="KAJ7743339.1"/>
    <property type="molecule type" value="Genomic_DNA"/>
</dbReference>
<evidence type="ECO:0000313" key="3">
    <source>
        <dbReference type="Proteomes" id="UP001215598"/>
    </source>
</evidence>
<keyword evidence="1" id="KW-0732">Signal</keyword>
<protein>
    <submittedName>
        <fullName evidence="2">Uncharacterized protein</fullName>
    </submittedName>
</protein>
<evidence type="ECO:0000313" key="2">
    <source>
        <dbReference type="EMBL" id="KAJ7743339.1"/>
    </source>
</evidence>